<dbReference type="FunFam" id="2.40.50.90:FF:000024">
    <property type="entry name" value="Chromosome 3 C3orf33 homolog"/>
    <property type="match status" value="1"/>
</dbReference>
<dbReference type="GO" id="GO:0016020">
    <property type="term" value="C:membrane"/>
    <property type="evidence" value="ECO:0007669"/>
    <property type="project" value="UniProtKB-SubCell"/>
</dbReference>
<dbReference type="AlphaFoldDB" id="F6WAD6"/>
<evidence type="ECO:0000256" key="1">
    <source>
        <dbReference type="ARBA" id="ARBA00004167"/>
    </source>
</evidence>
<dbReference type="GO" id="GO:0005615">
    <property type="term" value="C:extracellular space"/>
    <property type="evidence" value="ECO:0000318"/>
    <property type="project" value="GO_Central"/>
</dbReference>
<reference evidence="7" key="2">
    <citation type="submission" date="2025-08" db="UniProtKB">
        <authorList>
            <consortium name="Ensembl"/>
        </authorList>
    </citation>
    <scope>IDENTIFICATION</scope>
    <source>
        <strain evidence="7">Glennie</strain>
    </source>
</reference>
<evidence type="ECO:0000313" key="7">
    <source>
        <dbReference type="Ensembl" id="ENSOANP00000015904.2"/>
    </source>
</evidence>
<dbReference type="eggNOG" id="ENOG502QR9T">
    <property type="taxonomic scope" value="Eukaryota"/>
</dbReference>
<keyword evidence="3" id="KW-1133">Transmembrane helix</keyword>
<dbReference type="OMA" id="ETWKENM"/>
<evidence type="ECO:0000256" key="4">
    <source>
        <dbReference type="ARBA" id="ARBA00022990"/>
    </source>
</evidence>
<dbReference type="STRING" id="9258.ENSOANP00000015904"/>
<keyword evidence="4" id="KW-0007">Acetylation</keyword>
<name>F6WAD6_ORNAN</name>
<organism evidence="7 8">
    <name type="scientific">Ornithorhynchus anatinus</name>
    <name type="common">Duckbill platypus</name>
    <dbReference type="NCBI Taxonomy" id="9258"/>
    <lineage>
        <taxon>Eukaryota</taxon>
        <taxon>Metazoa</taxon>
        <taxon>Chordata</taxon>
        <taxon>Craniata</taxon>
        <taxon>Vertebrata</taxon>
        <taxon>Euteleostomi</taxon>
        <taxon>Mammalia</taxon>
        <taxon>Monotremata</taxon>
        <taxon>Ornithorhynchidae</taxon>
        <taxon>Ornithorhynchus</taxon>
    </lineage>
</organism>
<reference evidence="7" key="3">
    <citation type="submission" date="2025-09" db="UniProtKB">
        <authorList>
            <consortium name="Ensembl"/>
        </authorList>
    </citation>
    <scope>IDENTIFICATION</scope>
    <source>
        <strain evidence="7">Glennie</strain>
    </source>
</reference>
<gene>
    <name evidence="7" type="primary">C1H3orf33</name>
</gene>
<dbReference type="InterPro" id="IPR035437">
    <property type="entry name" value="SNase_OB-fold_sf"/>
</dbReference>
<dbReference type="GeneTree" id="ENSGT00390000004493"/>
<reference evidence="7 8" key="1">
    <citation type="journal article" date="2008" name="Nature">
        <title>Genome analysis of the platypus reveals unique signatures of evolution.</title>
        <authorList>
            <person name="Warren W.C."/>
            <person name="Hillier L.W."/>
            <person name="Marshall Graves J.A."/>
            <person name="Birney E."/>
            <person name="Ponting C.P."/>
            <person name="Grutzner F."/>
            <person name="Belov K."/>
            <person name="Miller W."/>
            <person name="Clarke L."/>
            <person name="Chinwalla A.T."/>
            <person name="Yang S.P."/>
            <person name="Heger A."/>
            <person name="Locke D.P."/>
            <person name="Miethke P."/>
            <person name="Waters P.D."/>
            <person name="Veyrunes F."/>
            <person name="Fulton L."/>
            <person name="Fulton B."/>
            <person name="Graves T."/>
            <person name="Wallis J."/>
            <person name="Puente X.S."/>
            <person name="Lopez-Otin C."/>
            <person name="Ordonez G.R."/>
            <person name="Eichler E.E."/>
            <person name="Chen L."/>
            <person name="Cheng Z."/>
            <person name="Deakin J.E."/>
            <person name="Alsop A."/>
            <person name="Thompson K."/>
            <person name="Kirby P."/>
            <person name="Papenfuss A.T."/>
            <person name="Wakefield M.J."/>
            <person name="Olender T."/>
            <person name="Lancet D."/>
            <person name="Huttley G.A."/>
            <person name="Smit A.F."/>
            <person name="Pask A."/>
            <person name="Temple-Smith P."/>
            <person name="Batzer M.A."/>
            <person name="Walker J.A."/>
            <person name="Konkel M.K."/>
            <person name="Harris R.S."/>
            <person name="Whittington C.M."/>
            <person name="Wong E.S."/>
            <person name="Gemmell N.J."/>
            <person name="Buschiazzo E."/>
            <person name="Vargas Jentzsch I.M."/>
            <person name="Merkel A."/>
            <person name="Schmitz J."/>
            <person name="Zemann A."/>
            <person name="Churakov G."/>
            <person name="Kriegs J.O."/>
            <person name="Brosius J."/>
            <person name="Murchison E.P."/>
            <person name="Sachidanandam R."/>
            <person name="Smith C."/>
            <person name="Hannon G.J."/>
            <person name="Tsend-Ayush E."/>
            <person name="McMillan D."/>
            <person name="Attenborough R."/>
            <person name="Rens W."/>
            <person name="Ferguson-Smith M."/>
            <person name="Lefevre C.M."/>
            <person name="Sharp J.A."/>
            <person name="Nicholas K.R."/>
            <person name="Ray D.A."/>
            <person name="Kube M."/>
            <person name="Reinhardt R."/>
            <person name="Pringle T.H."/>
            <person name="Taylor J."/>
            <person name="Jones R.C."/>
            <person name="Nixon B."/>
            <person name="Dacheux J.L."/>
            <person name="Niwa H."/>
            <person name="Sekita Y."/>
            <person name="Huang X."/>
            <person name="Stark A."/>
            <person name="Kheradpour P."/>
            <person name="Kellis M."/>
            <person name="Flicek P."/>
            <person name="Chen Y."/>
            <person name="Webber C."/>
            <person name="Hardison R."/>
            <person name="Nelson J."/>
            <person name="Hallsworth-Pepin K."/>
            <person name="Delehaunty K."/>
            <person name="Markovic C."/>
            <person name="Minx P."/>
            <person name="Feng Y."/>
            <person name="Kremitzki C."/>
            <person name="Mitreva M."/>
            <person name="Glasscock J."/>
            <person name="Wylie T."/>
            <person name="Wohldmann P."/>
            <person name="Thiru P."/>
            <person name="Nhan M.N."/>
            <person name="Pohl C.S."/>
            <person name="Smith S.M."/>
            <person name="Hou S."/>
            <person name="Nefedov M."/>
            <person name="de Jong P.J."/>
            <person name="Renfree M.B."/>
            <person name="Mardis E.R."/>
            <person name="Wilson R.K."/>
        </authorList>
    </citation>
    <scope>NUCLEOTIDE SEQUENCE [LARGE SCALE GENOMIC DNA]</scope>
    <source>
        <strain evidence="7 8">Glennie</strain>
    </source>
</reference>
<dbReference type="SUPFAM" id="SSF50199">
    <property type="entry name" value="Staphylococcal nuclease"/>
    <property type="match status" value="1"/>
</dbReference>
<accession>F6WAD6</accession>
<evidence type="ECO:0000256" key="2">
    <source>
        <dbReference type="ARBA" id="ARBA00022692"/>
    </source>
</evidence>
<evidence type="ECO:0000256" key="3">
    <source>
        <dbReference type="ARBA" id="ARBA00022989"/>
    </source>
</evidence>
<evidence type="ECO:0000256" key="5">
    <source>
        <dbReference type="ARBA" id="ARBA00023136"/>
    </source>
</evidence>
<dbReference type="FunCoup" id="F6WAD6">
    <property type="interactions" value="369"/>
</dbReference>
<keyword evidence="2" id="KW-0812">Transmembrane</keyword>
<evidence type="ECO:0000256" key="6">
    <source>
        <dbReference type="SAM" id="MobiDB-lite"/>
    </source>
</evidence>
<dbReference type="InterPro" id="IPR042421">
    <property type="entry name" value="C3orf33-like"/>
</dbReference>
<sequence>MNDGLAVLKRGRALTGAAGRATVTRETACVTSARRGAPAKRRRARAMASTPAGASGPGAVGKLVATISQWADDNLGLIRNISTGMAVAGIILFAKSIKLTSKFTHPSDIPVEFVKKNVKLRGQLRQVTEKGLEIEHVPIMMPLISLRPKQSHDVLLIKLAGVELTENGKIWLKKNLRPSQMVWFQLLGREHSTLICHLFLAKGMFFNVNLSEEILRRGLGKTVLVEGLHHESKLYWKLHKRLFQAELKALKKGEGVWRDESEKGSYMEKIKKVKGFWKDTSIKDSFMERLKYRYQNFIQQVDNSTFVLKVKEFTSRLTLGRKKADD</sequence>
<dbReference type="PANTHER" id="PTHR28434:SF1">
    <property type="entry name" value="PROTEIN C3ORF33"/>
    <property type="match status" value="1"/>
</dbReference>
<dbReference type="Gene3D" id="2.40.50.90">
    <property type="match status" value="1"/>
</dbReference>
<dbReference type="Proteomes" id="UP000002279">
    <property type="component" value="Chromosome 1"/>
</dbReference>
<proteinExistence type="predicted"/>
<dbReference type="Bgee" id="ENSOANG00000010032">
    <property type="expression patterns" value="Expressed in ovary and 8 other cell types or tissues"/>
</dbReference>
<evidence type="ECO:0000313" key="8">
    <source>
        <dbReference type="Proteomes" id="UP000002279"/>
    </source>
</evidence>
<protein>
    <submittedName>
        <fullName evidence="7">Uncharacterized protein</fullName>
    </submittedName>
</protein>
<keyword evidence="8" id="KW-1185">Reference proteome</keyword>
<keyword evidence="5" id="KW-0472">Membrane</keyword>
<dbReference type="InParanoid" id="F6WAD6"/>
<feature type="region of interest" description="Disordered" evidence="6">
    <location>
        <begin position="34"/>
        <end position="54"/>
    </location>
</feature>
<dbReference type="PANTHER" id="PTHR28434">
    <property type="entry name" value="PROTEIN C3ORF33"/>
    <property type="match status" value="1"/>
</dbReference>
<dbReference type="Ensembl" id="ENSOANT00000015907.2">
    <property type="protein sequence ID" value="ENSOANP00000015904.2"/>
    <property type="gene ID" value="ENSOANG00000010032.3"/>
</dbReference>
<comment type="subcellular location">
    <subcellularLocation>
        <location evidence="1">Membrane</location>
        <topology evidence="1">Single-pass membrane protein</topology>
    </subcellularLocation>
</comment>